<gene>
    <name evidence="2" type="ORF">BDV36DRAFT_290030</name>
</gene>
<dbReference type="EMBL" id="ML735687">
    <property type="protein sequence ID" value="KAE8423934.1"/>
    <property type="molecule type" value="Genomic_DNA"/>
</dbReference>
<dbReference type="Proteomes" id="UP000325395">
    <property type="component" value="Unassembled WGS sequence"/>
</dbReference>
<evidence type="ECO:0000256" key="1">
    <source>
        <dbReference type="SAM" id="MobiDB-lite"/>
    </source>
</evidence>
<name>A0ABQ6X3M8_9EURO</name>
<feature type="compositionally biased region" description="Polar residues" evidence="1">
    <location>
        <begin position="116"/>
        <end position="132"/>
    </location>
</feature>
<protein>
    <submittedName>
        <fullName evidence="2">Uncharacterized protein</fullName>
    </submittedName>
</protein>
<organism evidence="2 3">
    <name type="scientific">Aspergillus pseudocaelatus</name>
    <dbReference type="NCBI Taxonomy" id="1825620"/>
    <lineage>
        <taxon>Eukaryota</taxon>
        <taxon>Fungi</taxon>
        <taxon>Dikarya</taxon>
        <taxon>Ascomycota</taxon>
        <taxon>Pezizomycotina</taxon>
        <taxon>Eurotiomycetes</taxon>
        <taxon>Eurotiomycetidae</taxon>
        <taxon>Eurotiales</taxon>
        <taxon>Aspergillaceae</taxon>
        <taxon>Aspergillus</taxon>
        <taxon>Aspergillus subgen. Circumdati</taxon>
    </lineage>
</organism>
<sequence>MGQRGCFSGWDADSSGSDERPVSSKSLVSKAVRLSRRIKHRRHNGYHRNSRVATQRAPGSSHRIKTLSQDIAVTIEEDPGYEAEDDDRGRSILKSRRYAPRSQGYIYELPGSFPESDQSVYDTAPEATTTPLSERGSSDLAHESLLTALEAGTINAGYDTYRRIPLEAPTPYCFRNIRQLLSFGSQDGCPLPLANLRLTEVTRDDIESHPC</sequence>
<feature type="compositionally biased region" description="Basic residues" evidence="1">
    <location>
        <begin position="33"/>
        <end position="50"/>
    </location>
</feature>
<evidence type="ECO:0000313" key="3">
    <source>
        <dbReference type="Proteomes" id="UP000325395"/>
    </source>
</evidence>
<feature type="region of interest" description="Disordered" evidence="1">
    <location>
        <begin position="1"/>
        <end position="61"/>
    </location>
</feature>
<feature type="region of interest" description="Disordered" evidence="1">
    <location>
        <begin position="116"/>
        <end position="138"/>
    </location>
</feature>
<evidence type="ECO:0000313" key="2">
    <source>
        <dbReference type="EMBL" id="KAE8423934.1"/>
    </source>
</evidence>
<proteinExistence type="predicted"/>
<reference evidence="2 3" key="1">
    <citation type="submission" date="2019-04" db="EMBL/GenBank/DDBJ databases">
        <authorList>
            <consortium name="DOE Joint Genome Institute"/>
            <person name="Mondo S."/>
            <person name="Kjaerbolling I."/>
            <person name="Vesth T."/>
            <person name="Frisvad J.C."/>
            <person name="Nybo J.L."/>
            <person name="Theobald S."/>
            <person name="Kildgaard S."/>
            <person name="Isbrandt T."/>
            <person name="Kuo A."/>
            <person name="Sato A."/>
            <person name="Lyhne E.K."/>
            <person name="Kogle M.E."/>
            <person name="Wiebenga A."/>
            <person name="Kun R.S."/>
            <person name="Lubbers R.J."/>
            <person name="Makela M.R."/>
            <person name="Barry K."/>
            <person name="Chovatia M."/>
            <person name="Clum A."/>
            <person name="Daum C."/>
            <person name="Haridas S."/>
            <person name="He G."/>
            <person name="LaButti K."/>
            <person name="Lipzen A."/>
            <person name="Riley R."/>
            <person name="Salamov A."/>
            <person name="Simmons B.A."/>
            <person name="Magnuson J.K."/>
            <person name="Henrissat B."/>
            <person name="Mortensen U.H."/>
            <person name="Larsen T.O."/>
            <person name="Devries R.P."/>
            <person name="Grigoriev I.V."/>
            <person name="Machida M."/>
            <person name="Baker S.E."/>
            <person name="Andersen M.R."/>
            <person name="Cantor M.N."/>
            <person name="Hua S.X."/>
        </authorList>
    </citation>
    <scope>NUCLEOTIDE SEQUENCE [LARGE SCALE GENOMIC DNA]</scope>
    <source>
        <strain evidence="2 3">CBS 117616</strain>
    </source>
</reference>
<accession>A0ABQ6X3M8</accession>
<keyword evidence="3" id="KW-1185">Reference proteome</keyword>